<dbReference type="InterPro" id="IPR007421">
    <property type="entry name" value="Schlafen_AlbA_2_dom"/>
</dbReference>
<dbReference type="InterPro" id="IPR038461">
    <property type="entry name" value="Schlafen_AlbA_2_dom_sf"/>
</dbReference>
<gene>
    <name evidence="3" type="ORF">ACFS5J_09055</name>
</gene>
<accession>A0ABW5YML8</accession>
<evidence type="ECO:0000259" key="1">
    <source>
        <dbReference type="Pfam" id="PF04326"/>
    </source>
</evidence>
<dbReference type="RefSeq" id="WP_379811789.1">
    <property type="nucleotide sequence ID" value="NZ_JBHUPC010000013.1"/>
</dbReference>
<proteinExistence type="predicted"/>
<dbReference type="Pfam" id="PF04326">
    <property type="entry name" value="SLFN_AlbA_2"/>
    <property type="match status" value="1"/>
</dbReference>
<evidence type="ECO:0000313" key="4">
    <source>
        <dbReference type="Proteomes" id="UP001597534"/>
    </source>
</evidence>
<keyword evidence="3" id="KW-0067">ATP-binding</keyword>
<dbReference type="Pfam" id="PF19351">
    <property type="entry name" value="DUF5929"/>
    <property type="match status" value="1"/>
</dbReference>
<organism evidence="3 4">
    <name type="scientific">Flavobacterium chuncheonense</name>
    <dbReference type="NCBI Taxonomy" id="2026653"/>
    <lineage>
        <taxon>Bacteria</taxon>
        <taxon>Pseudomonadati</taxon>
        <taxon>Bacteroidota</taxon>
        <taxon>Flavobacteriia</taxon>
        <taxon>Flavobacteriales</taxon>
        <taxon>Flavobacteriaceae</taxon>
        <taxon>Flavobacterium</taxon>
    </lineage>
</organism>
<dbReference type="InterPro" id="IPR045973">
    <property type="entry name" value="DUF5929"/>
</dbReference>
<dbReference type="GO" id="GO:0005524">
    <property type="term" value="F:ATP binding"/>
    <property type="evidence" value="ECO:0007669"/>
    <property type="project" value="UniProtKB-KW"/>
</dbReference>
<name>A0ABW5YML8_9FLAO</name>
<dbReference type="Proteomes" id="UP001597534">
    <property type="component" value="Unassembled WGS sequence"/>
</dbReference>
<dbReference type="EMBL" id="JBHUPC010000013">
    <property type="protein sequence ID" value="MFD2892157.1"/>
    <property type="molecule type" value="Genomic_DNA"/>
</dbReference>
<sequence length="384" mass="44815">MINKRLLIKNLLAHNDESSFYDKKRQLNLHSREGKAKFLKHICALSNSNPVNNSYIVVGVEDEDNTIKGVDFYDDSRIQNLVNAFLENPPKIQYENIPFPNLPKDKVIGLVTIKPKNSVSSFKKGIHTIVANSTFVRTGSNSTPTEEKIPFSKANAETVISIENNSRNSIAHTLDGVLDFINHRHKDLESNYHVFKELFVVCWAGIKKKVRDKTLYSRVDIELINEQIKLFYSDQDDVTISYTDSTFEIIEYIPLGINDKTSYYPLEKVSITFFDNGYYKLDTEFLFEPPQYNRRMLHHIYNSNMSLIKKMKWNNILTDLEKKDLERLPSTLMICYLNGFNDAKEKLIECKNYLKEYENKNVYTSFKEVMRVLRKMKYNSKGFE</sequence>
<feature type="domain" description="DUF5929" evidence="2">
    <location>
        <begin position="157"/>
        <end position="379"/>
    </location>
</feature>
<dbReference type="Gene3D" id="3.30.950.30">
    <property type="entry name" value="Schlafen, AAA domain"/>
    <property type="match status" value="1"/>
</dbReference>
<reference evidence="4" key="1">
    <citation type="journal article" date="2019" name="Int. J. Syst. Evol. Microbiol.">
        <title>The Global Catalogue of Microorganisms (GCM) 10K type strain sequencing project: providing services to taxonomists for standard genome sequencing and annotation.</title>
        <authorList>
            <consortium name="The Broad Institute Genomics Platform"/>
            <consortium name="The Broad Institute Genome Sequencing Center for Infectious Disease"/>
            <person name="Wu L."/>
            <person name="Ma J."/>
        </authorList>
    </citation>
    <scope>NUCLEOTIDE SEQUENCE [LARGE SCALE GENOMIC DNA]</scope>
    <source>
        <strain evidence="4">KCTC 22671</strain>
    </source>
</reference>
<keyword evidence="4" id="KW-1185">Reference proteome</keyword>
<evidence type="ECO:0000313" key="3">
    <source>
        <dbReference type="EMBL" id="MFD2892157.1"/>
    </source>
</evidence>
<comment type="caution">
    <text evidence="3">The sequence shown here is derived from an EMBL/GenBank/DDBJ whole genome shotgun (WGS) entry which is preliminary data.</text>
</comment>
<feature type="domain" description="Schlafen AlbA-2" evidence="1">
    <location>
        <begin position="17"/>
        <end position="144"/>
    </location>
</feature>
<evidence type="ECO:0000259" key="2">
    <source>
        <dbReference type="Pfam" id="PF19351"/>
    </source>
</evidence>
<keyword evidence="3" id="KW-0547">Nucleotide-binding</keyword>
<protein>
    <submittedName>
        <fullName evidence="3">ATP-binding protein</fullName>
    </submittedName>
</protein>